<evidence type="ECO:0000313" key="2">
    <source>
        <dbReference type="EMBL" id="MBZ7988188.1"/>
    </source>
</evidence>
<comment type="caution">
    <text evidence="2">The sequence shown here is derived from an EMBL/GenBank/DDBJ whole genome shotgun (WGS) entry which is preliminary data.</text>
</comment>
<gene>
    <name evidence="2" type="ORF">AVCANL283_08820</name>
</gene>
<evidence type="ECO:0000256" key="1">
    <source>
        <dbReference type="SAM" id="MobiDB-lite"/>
    </source>
</evidence>
<feature type="non-terminal residue" evidence="2">
    <location>
        <position position="1"/>
    </location>
</feature>
<feature type="non-terminal residue" evidence="2">
    <location>
        <position position="411"/>
    </location>
</feature>
<proteinExistence type="predicted"/>
<feature type="region of interest" description="Disordered" evidence="1">
    <location>
        <begin position="1"/>
        <end position="66"/>
    </location>
</feature>
<reference evidence="2 3" key="1">
    <citation type="submission" date="2020-07" db="EMBL/GenBank/DDBJ databases">
        <title>Transfer of Campylobacter canadensis to the novel genus Avispirillum gen. nov., that also includes two novel species recovered from migratory waterfowl: Avispirillum anseris sp. nov. and Avispirillum brantae sp. nov.</title>
        <authorList>
            <person name="Miller W.G."/>
            <person name="Chapman M.H."/>
            <person name="Yee E."/>
            <person name="Inglis G.D."/>
        </authorList>
    </citation>
    <scope>NUCLEOTIDE SEQUENCE [LARGE SCALE GENOMIC DNA]</scope>
    <source>
        <strain evidence="2 3">L283</strain>
    </source>
</reference>
<name>A0ABS7WTT0_9BACT</name>
<keyword evidence="3" id="KW-1185">Reference proteome</keyword>
<dbReference type="EMBL" id="JACGBB010000058">
    <property type="protein sequence ID" value="MBZ7988188.1"/>
    <property type="molecule type" value="Genomic_DNA"/>
</dbReference>
<dbReference type="RefSeq" id="WP_224325611.1">
    <property type="nucleotide sequence ID" value="NZ_JACGBB010000058.1"/>
</dbReference>
<evidence type="ECO:0000313" key="3">
    <source>
        <dbReference type="Proteomes" id="UP000786183"/>
    </source>
</evidence>
<dbReference type="Proteomes" id="UP000786183">
    <property type="component" value="Unassembled WGS sequence"/>
</dbReference>
<feature type="compositionally biased region" description="Basic and acidic residues" evidence="1">
    <location>
        <begin position="398"/>
        <end position="411"/>
    </location>
</feature>
<sequence length="411" mass="44993">DNGNTENGGNTNNGSENNGNNTENSGNTDNGNTDNGGNTDSGNNSNENNGESNENTTPDNNLKDFSFSISANGKDISEETSNNTKFNVTINNAKADDDVIVTISKINGSKVEEIFNQVIISDNEGKANIEFNLADLQAKIDGEKFVIEVKDANNNNAHIVNSDKTSQVISVDNVGLDCIYQVQEYTKNNTDYVKIWVSSPKEEGKFYIVQENGHKTFAGTLLPGQTVGYPVVYQKGMSILVTDKYGNEVSKSLDELVNATHTPSEELPSKNDEVLTFDSLKITQINSDETSTDKSALVKENKLTINGVLENFQSKAQEYEFTIKSNLLNNNSTETKVNAYVDEKGNFSFTLDTNITTNQQGAILISLNDKSDVVKIILHNDDNSQNTQEQPNNPDDIVDTKPENKPEDTPS</sequence>
<feature type="compositionally biased region" description="Polar residues" evidence="1">
    <location>
        <begin position="383"/>
        <end position="393"/>
    </location>
</feature>
<protein>
    <submittedName>
        <fullName evidence="2">Uncharacterized protein</fullName>
    </submittedName>
</protein>
<feature type="region of interest" description="Disordered" evidence="1">
    <location>
        <begin position="381"/>
        <end position="411"/>
    </location>
</feature>
<accession>A0ABS7WTT0</accession>
<feature type="compositionally biased region" description="Low complexity" evidence="1">
    <location>
        <begin position="1"/>
        <end position="57"/>
    </location>
</feature>
<organism evidence="2 3">
    <name type="scientific">Campylobacter canadensis</name>
    <dbReference type="NCBI Taxonomy" id="449520"/>
    <lineage>
        <taxon>Bacteria</taxon>
        <taxon>Pseudomonadati</taxon>
        <taxon>Campylobacterota</taxon>
        <taxon>Epsilonproteobacteria</taxon>
        <taxon>Campylobacterales</taxon>
        <taxon>Campylobacteraceae</taxon>
        <taxon>Campylobacter</taxon>
    </lineage>
</organism>